<dbReference type="Pfam" id="PF11316">
    <property type="entry name" value="Rhamno_transf"/>
    <property type="match status" value="1"/>
</dbReference>
<evidence type="ECO:0000313" key="2">
    <source>
        <dbReference type="Proteomes" id="UP001623232"/>
    </source>
</evidence>
<protein>
    <submittedName>
        <fullName evidence="1">Rhamnosyl transferase</fullName>
    </submittedName>
</protein>
<accession>A0ABZ2XS32</accession>
<reference evidence="1 2" key="1">
    <citation type="submission" date="2023-04" db="EMBL/GenBank/DDBJ databases">
        <title>Complete genome sequence of Alisedimentitalea scapharcae.</title>
        <authorList>
            <person name="Rong J.-C."/>
            <person name="Yi M.-L."/>
            <person name="Zhao Q."/>
        </authorList>
    </citation>
    <scope>NUCLEOTIDE SEQUENCE [LARGE SCALE GENOMIC DNA]</scope>
    <source>
        <strain evidence="1 2">KCTC 42119</strain>
    </source>
</reference>
<gene>
    <name evidence="1" type="ORF">QEZ52_20325</name>
</gene>
<organism evidence="1 2">
    <name type="scientific">Aliisedimentitalea scapharcae</name>
    <dbReference type="NCBI Taxonomy" id="1524259"/>
    <lineage>
        <taxon>Bacteria</taxon>
        <taxon>Pseudomonadati</taxon>
        <taxon>Pseudomonadota</taxon>
        <taxon>Alphaproteobacteria</taxon>
        <taxon>Rhodobacterales</taxon>
        <taxon>Roseobacteraceae</taxon>
        <taxon>Aliisedimentitalea</taxon>
    </lineage>
</organism>
<keyword evidence="1" id="KW-0808">Transferase</keyword>
<dbReference type="GO" id="GO:0016740">
    <property type="term" value="F:transferase activity"/>
    <property type="evidence" value="ECO:0007669"/>
    <property type="project" value="UniProtKB-KW"/>
</dbReference>
<keyword evidence="2" id="KW-1185">Reference proteome</keyword>
<proteinExistence type="predicted"/>
<dbReference type="EMBL" id="CP123584">
    <property type="protein sequence ID" value="WZK88909.1"/>
    <property type="molecule type" value="Genomic_DNA"/>
</dbReference>
<sequence>MQVIGLCRFSYPAIGGFQVEHDAIQDRIRYLYGAQRIEERFRLFETFALPCLKEQTDPDFTMVLVIGDQMPREHVQRLMDLTSGMKQIRIEAHPPRNHREIMKEILNRARTNLSAPCLQFRFDDDDAISVDFVERLRQTAVACQGLLDQNRTVAIDFNKGFVAEVQGHSLVATQILRPYYTAALGMYAAGGCARTIMNFAHQKIHHHMPTITMADAPMWVRTHNGYNDSRQGKVKHFDMTPLTREQEAEFQARFALDVDLIRQTFSSDREG</sequence>
<evidence type="ECO:0000313" key="1">
    <source>
        <dbReference type="EMBL" id="WZK88909.1"/>
    </source>
</evidence>
<dbReference type="RefSeq" id="WP_406646653.1">
    <property type="nucleotide sequence ID" value="NZ_CP123584.1"/>
</dbReference>
<name>A0ABZ2XS32_9RHOB</name>
<dbReference type="Proteomes" id="UP001623232">
    <property type="component" value="Chromosome"/>
</dbReference>
<dbReference type="InterPro" id="IPR021466">
    <property type="entry name" value="Put_rhamnosyl_transferase"/>
</dbReference>